<reference evidence="2" key="1">
    <citation type="journal article" date="2011" name="Genome Res.">
        <title>Phylogeny-wide analysis of social amoeba genomes highlights ancient origins for complex intercellular communication.</title>
        <authorList>
            <person name="Heidel A.J."/>
            <person name="Lawal H.M."/>
            <person name="Felder M."/>
            <person name="Schilde C."/>
            <person name="Helps N.R."/>
            <person name="Tunggal B."/>
            <person name="Rivero F."/>
            <person name="John U."/>
            <person name="Schleicher M."/>
            <person name="Eichinger L."/>
            <person name="Platzer M."/>
            <person name="Noegel A.A."/>
            <person name="Schaap P."/>
            <person name="Gloeckner G."/>
        </authorList>
    </citation>
    <scope>NUCLEOTIDE SEQUENCE [LARGE SCALE GENOMIC DNA]</scope>
    <source>
        <strain evidence="2">SH3</strain>
    </source>
</reference>
<organism evidence="1 2">
    <name type="scientific">Cavenderia fasciculata</name>
    <name type="common">Slime mold</name>
    <name type="synonym">Dictyostelium fasciculatum</name>
    <dbReference type="NCBI Taxonomy" id="261658"/>
    <lineage>
        <taxon>Eukaryota</taxon>
        <taxon>Amoebozoa</taxon>
        <taxon>Evosea</taxon>
        <taxon>Eumycetozoa</taxon>
        <taxon>Dictyostelia</taxon>
        <taxon>Acytosteliales</taxon>
        <taxon>Cavenderiaceae</taxon>
        <taxon>Cavenderia</taxon>
    </lineage>
</organism>
<dbReference type="EMBL" id="GL883006">
    <property type="protein sequence ID" value="EGG25034.1"/>
    <property type="molecule type" value="Genomic_DNA"/>
</dbReference>
<dbReference type="OrthoDB" id="2163089at2759"/>
<dbReference type="SUPFAM" id="SSF48403">
    <property type="entry name" value="Ankyrin repeat"/>
    <property type="match status" value="1"/>
</dbReference>
<dbReference type="Pfam" id="PF12796">
    <property type="entry name" value="Ank_2"/>
    <property type="match status" value="2"/>
</dbReference>
<dbReference type="SMART" id="SM00248">
    <property type="entry name" value="ANK"/>
    <property type="match status" value="3"/>
</dbReference>
<gene>
    <name evidence="1" type="ORF">DFA_03280</name>
</gene>
<dbReference type="PANTHER" id="PTHR46586">
    <property type="entry name" value="ANKYRIN REPEAT-CONTAINING PROTEIN"/>
    <property type="match status" value="1"/>
</dbReference>
<evidence type="ECO:0008006" key="3">
    <source>
        <dbReference type="Google" id="ProtNLM"/>
    </source>
</evidence>
<dbReference type="InterPro" id="IPR052050">
    <property type="entry name" value="SecEffector_AnkRepeat"/>
</dbReference>
<dbReference type="Gene3D" id="1.25.40.20">
    <property type="entry name" value="Ankyrin repeat-containing domain"/>
    <property type="match status" value="2"/>
</dbReference>
<dbReference type="AlphaFoldDB" id="F4PH50"/>
<dbReference type="STRING" id="1054147.F4PH50"/>
<dbReference type="KEGG" id="dfa:DFA_03280"/>
<protein>
    <recommendedName>
        <fullName evidence="3">Ankyrin repeat-containing protein</fullName>
    </recommendedName>
</protein>
<accession>F4PH50</accession>
<dbReference type="RefSeq" id="XP_004362885.1">
    <property type="nucleotide sequence ID" value="XM_004362828.1"/>
</dbReference>
<dbReference type="InterPro" id="IPR036770">
    <property type="entry name" value="Ankyrin_rpt-contain_sf"/>
</dbReference>
<proteinExistence type="predicted"/>
<evidence type="ECO:0000313" key="2">
    <source>
        <dbReference type="Proteomes" id="UP000007797"/>
    </source>
</evidence>
<dbReference type="InterPro" id="IPR002110">
    <property type="entry name" value="Ankyrin_rpt"/>
</dbReference>
<name>F4PH50_CACFS</name>
<keyword evidence="2" id="KW-1185">Reference proteome</keyword>
<sequence>MNEVLFRQLFKNKYLLNKVLSFVPLINKSQYVDKGSSPTEKLLPSFGIKKFGSASNLCKHKCFRLLHYIIKLPENVKDQMRREHGLHCDLFMMENVIPFLECCNDYQIFLDFYTRFPEAFKLANMYYNDTLFKPALGSKGTTKLAFESACLPANFEIIRHLSRDGFKADKRSGQTLINILSNKNCSMELLKYIVEELKVTLITPEAKYLAIESGRIEVIEYIYVNCKIDRTDRMPNPLDTTTQKCQQLPSLQVVEFICTKDPKAIDINDAIDQNRLDIFIYMCEHFRELVQLEKVLIERVCSSGALDVLKYIHQKLFISADPVGYFVDLNFMRNAVNNGHLEIVKFLTYDFTVKSSSYVMDLAAAKGYFEIVQFLHESRTDGCSISAMDGAIKNGHLKIIEFLHNHRTEGASPNIIDYASQIGRLDIIKFMIENNRTEGFSGLAINWAVAQGRLDIVQYLTPHLSKDTRAKMAEAVVNAAHIGSVDILDWLVEHGYKLLENNCMMAAIGNGHLQVVQYLVNRNNTKIAVTAEQVSLAIEENRVVSPASLKKLYDFNHKFHASFMLIDHRQFMIDYTKSSSFFSSLFKK</sequence>
<dbReference type="GeneID" id="14877490"/>
<dbReference type="PANTHER" id="PTHR46586:SF4">
    <property type="match status" value="1"/>
</dbReference>
<dbReference type="Proteomes" id="UP000007797">
    <property type="component" value="Unassembled WGS sequence"/>
</dbReference>
<evidence type="ECO:0000313" key="1">
    <source>
        <dbReference type="EMBL" id="EGG25034.1"/>
    </source>
</evidence>